<dbReference type="KEGG" id="lhw:BSQ49_03820"/>
<evidence type="ECO:0000313" key="2">
    <source>
        <dbReference type="EMBL" id="AUJ29403.1"/>
    </source>
</evidence>
<name>A0A3Q8C927_9LACO</name>
<evidence type="ECO:0000259" key="1">
    <source>
        <dbReference type="Pfam" id="PF09851"/>
    </source>
</evidence>
<evidence type="ECO:0000313" key="3">
    <source>
        <dbReference type="Proteomes" id="UP000314960"/>
    </source>
</evidence>
<proteinExistence type="predicted"/>
<sequence>MELQVKKASSSINTETKIKIVSKNETADVSYIIFNPKKLKKNSNAYKQIAIDVDKTLAFLQKVVDEQSEKMNVEKAENISSVAAEIKKFKELADSGIITQEEFETKKKTIVGFIVSAL</sequence>
<dbReference type="RefSeq" id="WP_239985478.1">
    <property type="nucleotide sequence ID" value="NZ_CP018176.1"/>
</dbReference>
<dbReference type="EMBL" id="CP018176">
    <property type="protein sequence ID" value="AUJ29403.1"/>
    <property type="molecule type" value="Genomic_DNA"/>
</dbReference>
<dbReference type="Proteomes" id="UP000314960">
    <property type="component" value="Chromosome"/>
</dbReference>
<dbReference type="InterPro" id="IPR018649">
    <property type="entry name" value="SHOCT"/>
</dbReference>
<protein>
    <recommendedName>
        <fullName evidence="1">SHOCT domain-containing protein</fullName>
    </recommendedName>
</protein>
<organism evidence="2 3">
    <name type="scientific">Liquorilactobacillus hordei</name>
    <dbReference type="NCBI Taxonomy" id="468911"/>
    <lineage>
        <taxon>Bacteria</taxon>
        <taxon>Bacillati</taxon>
        <taxon>Bacillota</taxon>
        <taxon>Bacilli</taxon>
        <taxon>Lactobacillales</taxon>
        <taxon>Lactobacillaceae</taxon>
        <taxon>Liquorilactobacillus</taxon>
    </lineage>
</organism>
<dbReference type="Pfam" id="PF09851">
    <property type="entry name" value="SHOCT"/>
    <property type="match status" value="1"/>
</dbReference>
<feature type="domain" description="SHOCT" evidence="1">
    <location>
        <begin position="84"/>
        <end position="110"/>
    </location>
</feature>
<dbReference type="AlphaFoldDB" id="A0A3Q8C927"/>
<gene>
    <name evidence="2" type="ORF">BSQ49_03820</name>
</gene>
<accession>A0A3Q8C927</accession>
<reference evidence="2 3" key="1">
    <citation type="submission" date="2016-11" db="EMBL/GenBank/DDBJ databases">
        <title>Interaction between Lactobacillus species and yeast in water kefir.</title>
        <authorList>
            <person name="Behr J."/>
            <person name="Xu D."/>
            <person name="Vogel R.F."/>
        </authorList>
    </citation>
    <scope>NUCLEOTIDE SEQUENCE [LARGE SCALE GENOMIC DNA]</scope>
    <source>
        <strain evidence="2 3">TMW 1.1822</strain>
    </source>
</reference>